<dbReference type="Proteomes" id="UP000324800">
    <property type="component" value="Unassembled WGS sequence"/>
</dbReference>
<proteinExistence type="predicted"/>
<protein>
    <submittedName>
        <fullName evidence="1">Putative Transcription factor</fullName>
    </submittedName>
</protein>
<sequence length="213" mass="24150">MPRRLISGAHEWTNEIPTVPIYYLANPQPRERAWKNQRGKKTLLSLTLVRNCEMMQLIQNSWERFCQKASQGVLGQFLDLVIPMQLLSFCLFDGMGTLRDIIWWLVSPPFACWLPLPVADLGKGGRPLLRGLQGLNESLAPRQCGRSYFEIWWAKIGAKTNIRGGHQLTFFLRYVLDPNGQFTGCPDPYQRHFLVGSSAGAAHLLNNNAGVLR</sequence>
<dbReference type="EMBL" id="SNRW01001137">
    <property type="protein sequence ID" value="KAA6397627.1"/>
    <property type="molecule type" value="Genomic_DNA"/>
</dbReference>
<accession>A0A5J4WR72</accession>
<gene>
    <name evidence="1" type="ORF">EZS28_006854</name>
</gene>
<evidence type="ECO:0000313" key="1">
    <source>
        <dbReference type="EMBL" id="KAA6397627.1"/>
    </source>
</evidence>
<name>A0A5J4WR72_9EUKA</name>
<dbReference type="AlphaFoldDB" id="A0A5J4WR72"/>
<reference evidence="1 2" key="1">
    <citation type="submission" date="2019-03" db="EMBL/GenBank/DDBJ databases">
        <title>Single cell metagenomics reveals metabolic interactions within the superorganism composed of flagellate Streblomastix strix and complex community of Bacteroidetes bacteria on its surface.</title>
        <authorList>
            <person name="Treitli S.C."/>
            <person name="Kolisko M."/>
            <person name="Husnik F."/>
            <person name="Keeling P."/>
            <person name="Hampl V."/>
        </authorList>
    </citation>
    <scope>NUCLEOTIDE SEQUENCE [LARGE SCALE GENOMIC DNA]</scope>
    <source>
        <strain evidence="1">ST1C</strain>
    </source>
</reference>
<evidence type="ECO:0000313" key="2">
    <source>
        <dbReference type="Proteomes" id="UP000324800"/>
    </source>
</evidence>
<comment type="caution">
    <text evidence="1">The sequence shown here is derived from an EMBL/GenBank/DDBJ whole genome shotgun (WGS) entry which is preliminary data.</text>
</comment>
<organism evidence="1 2">
    <name type="scientific">Streblomastix strix</name>
    <dbReference type="NCBI Taxonomy" id="222440"/>
    <lineage>
        <taxon>Eukaryota</taxon>
        <taxon>Metamonada</taxon>
        <taxon>Preaxostyla</taxon>
        <taxon>Oxymonadida</taxon>
        <taxon>Streblomastigidae</taxon>
        <taxon>Streblomastix</taxon>
    </lineage>
</organism>
<dbReference type="OrthoDB" id="1840966at2759"/>